<comment type="function">
    <text evidence="12">Skin-specific kinase that plays a key role in glycerol metabolism, catalyzing its phosphorylation to produce sn-glycerol 3-phosphate. Involved in skin-specific regulation of sterol regulatory element-binding protein (SREBP) processing and lipid biosynthesis.</text>
</comment>
<dbReference type="FunFam" id="3.30.420.40:FF:000104">
    <property type="entry name" value="putative glycerol kinase 5"/>
    <property type="match status" value="1"/>
</dbReference>
<dbReference type="Gene3D" id="3.30.420.40">
    <property type="match status" value="2"/>
</dbReference>
<keyword evidence="7" id="KW-0547">Nucleotide-binding</keyword>
<dbReference type="Proteomes" id="UP001153737">
    <property type="component" value="Chromosome 4"/>
</dbReference>
<evidence type="ECO:0000259" key="16">
    <source>
        <dbReference type="Pfam" id="PF02782"/>
    </source>
</evidence>
<comment type="subcellular location">
    <subcellularLocation>
        <location evidence="1">Cytoplasm</location>
    </subcellularLocation>
</comment>
<keyword evidence="8 14" id="KW-0418">Kinase</keyword>
<dbReference type="Pfam" id="PF00370">
    <property type="entry name" value="FGGY_N"/>
    <property type="match status" value="1"/>
</dbReference>
<dbReference type="EMBL" id="OU896710">
    <property type="protein sequence ID" value="CAH1164108.1"/>
    <property type="molecule type" value="Genomic_DNA"/>
</dbReference>
<dbReference type="PROSITE" id="PS00445">
    <property type="entry name" value="FGGY_KINASES_2"/>
    <property type="match status" value="1"/>
</dbReference>
<organism evidence="17 18">
    <name type="scientific">Phaedon cochleariae</name>
    <name type="common">Mustard beetle</name>
    <dbReference type="NCBI Taxonomy" id="80249"/>
    <lineage>
        <taxon>Eukaryota</taxon>
        <taxon>Metazoa</taxon>
        <taxon>Ecdysozoa</taxon>
        <taxon>Arthropoda</taxon>
        <taxon>Hexapoda</taxon>
        <taxon>Insecta</taxon>
        <taxon>Pterygota</taxon>
        <taxon>Neoptera</taxon>
        <taxon>Endopterygota</taxon>
        <taxon>Coleoptera</taxon>
        <taxon>Polyphaga</taxon>
        <taxon>Cucujiformia</taxon>
        <taxon>Chrysomeloidea</taxon>
        <taxon>Chrysomelidae</taxon>
        <taxon>Chrysomelinae</taxon>
        <taxon>Chrysomelini</taxon>
        <taxon>Phaedon</taxon>
    </lineage>
</organism>
<dbReference type="SUPFAM" id="SSF53067">
    <property type="entry name" value="Actin-like ATPase domain"/>
    <property type="match status" value="2"/>
</dbReference>
<evidence type="ECO:0000256" key="5">
    <source>
        <dbReference type="ARBA" id="ARBA00022490"/>
    </source>
</evidence>
<dbReference type="PIRSF" id="PIRSF000538">
    <property type="entry name" value="GlpK"/>
    <property type="match status" value="1"/>
</dbReference>
<dbReference type="OrthoDB" id="6278781at2759"/>
<feature type="domain" description="Carbohydrate kinase FGGY C-terminal" evidence="16">
    <location>
        <begin position="279"/>
        <end position="461"/>
    </location>
</feature>
<keyword evidence="6 14" id="KW-0808">Transferase</keyword>
<dbReference type="GO" id="GO:0046167">
    <property type="term" value="P:glycerol-3-phosphate biosynthetic process"/>
    <property type="evidence" value="ECO:0007669"/>
    <property type="project" value="TreeGrafter"/>
</dbReference>
<sequence length="523" mass="58845">MSGDSVGYILALDIGTTNLRCHVINSQAKSMGSSCRKVKLYYPQPGWVEIDPDELFSDILNIVHQAMNDANVAFTDIKSLGISTQRSTFITWKKNTGEHLHNFITWKDLRATDLLKDINNSWSTTMLKWGAYLIYLLTRNKKFGMGSKLKIANKHVSGRLLWVLTHLKNVQEALQSNNLMFGTVETWLIYKLTEGGTYVTDISNASATGFYDPFDLNWGIIAKLLKIPTHILPTVVSNDFDFGCVTEKLFGVPIKIGCTMADQSSSMFGSWSFNKNDVKITIGTGAFLDINTSDKIHPSLNNIYPLVGWKINNELTYMSEVSCNDAGCLVDWLQQSGIIENQYETSDMASKVEDSDGVYFIPAFSGSVPPFENENVAAGFIGIKPTTKREHLVRAVLESIVYQIIITLNILKKERKGDYDSMKIDGGMSNNDFVCQLLADLAAIPIYRMCSSDMSIMGVTYISGLSCGIWKNKDDLKDLLKLQKQFQPVKSQDLLKKYEKNFNHWILAVERFKSWNKYSEVLS</sequence>
<evidence type="ECO:0000256" key="4">
    <source>
        <dbReference type="ARBA" id="ARBA00012099"/>
    </source>
</evidence>
<keyword evidence="9" id="KW-0319">Glycerol metabolism</keyword>
<protein>
    <recommendedName>
        <fullName evidence="13">Glycerol kinase 5</fullName>
        <ecNumber evidence="4">2.7.1.30</ecNumber>
    </recommendedName>
    <alternativeName>
        <fullName evidence="11">ATP:glycerol 3-phosphotransferase 5</fullName>
    </alternativeName>
</protein>
<accession>A0A9P0DL32</accession>
<comment type="similarity">
    <text evidence="3 14">Belongs to the FGGY kinase family.</text>
</comment>
<dbReference type="InterPro" id="IPR018483">
    <property type="entry name" value="Carb_kinase_FGGY_CS"/>
</dbReference>
<dbReference type="Pfam" id="PF02782">
    <property type="entry name" value="FGGY_C"/>
    <property type="match status" value="1"/>
</dbReference>
<dbReference type="AlphaFoldDB" id="A0A9P0DL32"/>
<gene>
    <name evidence="17" type="ORF">PHAECO_LOCUS8177</name>
</gene>
<dbReference type="FunFam" id="3.30.420.40:FF:000102">
    <property type="entry name" value="Putative glycerol kinase 5"/>
    <property type="match status" value="1"/>
</dbReference>
<evidence type="ECO:0000256" key="13">
    <source>
        <dbReference type="ARBA" id="ARBA00047192"/>
    </source>
</evidence>
<dbReference type="GO" id="GO:0005739">
    <property type="term" value="C:mitochondrion"/>
    <property type="evidence" value="ECO:0007669"/>
    <property type="project" value="TreeGrafter"/>
</dbReference>
<evidence type="ECO:0000256" key="7">
    <source>
        <dbReference type="ARBA" id="ARBA00022741"/>
    </source>
</evidence>
<proteinExistence type="inferred from homology"/>
<evidence type="ECO:0000256" key="6">
    <source>
        <dbReference type="ARBA" id="ARBA00022679"/>
    </source>
</evidence>
<dbReference type="GO" id="GO:0005524">
    <property type="term" value="F:ATP binding"/>
    <property type="evidence" value="ECO:0007669"/>
    <property type="project" value="UniProtKB-KW"/>
</dbReference>
<evidence type="ECO:0000256" key="9">
    <source>
        <dbReference type="ARBA" id="ARBA00022798"/>
    </source>
</evidence>
<evidence type="ECO:0000256" key="2">
    <source>
        <dbReference type="ARBA" id="ARBA00005190"/>
    </source>
</evidence>
<evidence type="ECO:0000256" key="12">
    <source>
        <dbReference type="ARBA" id="ARBA00045165"/>
    </source>
</evidence>
<dbReference type="GO" id="GO:0006071">
    <property type="term" value="P:glycerol metabolic process"/>
    <property type="evidence" value="ECO:0007669"/>
    <property type="project" value="UniProtKB-KW"/>
</dbReference>
<feature type="domain" description="Carbohydrate kinase FGGY N-terminal" evidence="15">
    <location>
        <begin position="8"/>
        <end position="269"/>
    </location>
</feature>
<evidence type="ECO:0000259" key="15">
    <source>
        <dbReference type="Pfam" id="PF00370"/>
    </source>
</evidence>
<keyword evidence="18" id="KW-1185">Reference proteome</keyword>
<dbReference type="InterPro" id="IPR018485">
    <property type="entry name" value="FGGY_C"/>
</dbReference>
<reference evidence="17" key="1">
    <citation type="submission" date="2022-01" db="EMBL/GenBank/DDBJ databases">
        <authorList>
            <person name="King R."/>
        </authorList>
    </citation>
    <scope>NUCLEOTIDE SEQUENCE</scope>
</reference>
<evidence type="ECO:0000256" key="11">
    <source>
        <dbReference type="ARBA" id="ARBA00033026"/>
    </source>
</evidence>
<evidence type="ECO:0000256" key="10">
    <source>
        <dbReference type="ARBA" id="ARBA00022840"/>
    </source>
</evidence>
<name>A0A9P0DL32_PHACE</name>
<keyword evidence="10" id="KW-0067">ATP-binding</keyword>
<evidence type="ECO:0000313" key="18">
    <source>
        <dbReference type="Proteomes" id="UP001153737"/>
    </source>
</evidence>
<evidence type="ECO:0000256" key="8">
    <source>
        <dbReference type="ARBA" id="ARBA00022777"/>
    </source>
</evidence>
<dbReference type="InterPro" id="IPR043129">
    <property type="entry name" value="ATPase_NBD"/>
</dbReference>
<dbReference type="EC" id="2.7.1.30" evidence="4"/>
<dbReference type="InterPro" id="IPR000577">
    <property type="entry name" value="Carb_kinase_FGGY"/>
</dbReference>
<dbReference type="InterPro" id="IPR037444">
    <property type="entry name" value="GK5"/>
</dbReference>
<dbReference type="PANTHER" id="PTHR10196:SF68">
    <property type="entry name" value="GLYCEROL KINASE 5-RELATED"/>
    <property type="match status" value="1"/>
</dbReference>
<evidence type="ECO:0000256" key="1">
    <source>
        <dbReference type="ARBA" id="ARBA00004496"/>
    </source>
</evidence>
<dbReference type="InterPro" id="IPR018484">
    <property type="entry name" value="FGGY_N"/>
</dbReference>
<evidence type="ECO:0000313" key="17">
    <source>
        <dbReference type="EMBL" id="CAH1164108.1"/>
    </source>
</evidence>
<dbReference type="CDD" id="cd07793">
    <property type="entry name" value="ASKHA_NBD_FGGY_GK5-like"/>
    <property type="match status" value="1"/>
</dbReference>
<keyword evidence="5" id="KW-0963">Cytoplasm</keyword>
<dbReference type="GO" id="GO:0006641">
    <property type="term" value="P:triglyceride metabolic process"/>
    <property type="evidence" value="ECO:0007669"/>
    <property type="project" value="TreeGrafter"/>
</dbReference>
<dbReference type="GO" id="GO:0004370">
    <property type="term" value="F:glycerol kinase activity"/>
    <property type="evidence" value="ECO:0007669"/>
    <property type="project" value="UniProtKB-EC"/>
</dbReference>
<reference evidence="17" key="2">
    <citation type="submission" date="2022-10" db="EMBL/GenBank/DDBJ databases">
        <authorList>
            <consortium name="ENA_rothamsted_submissions"/>
            <consortium name="culmorum"/>
            <person name="King R."/>
        </authorList>
    </citation>
    <scope>NUCLEOTIDE SEQUENCE</scope>
</reference>
<evidence type="ECO:0000256" key="14">
    <source>
        <dbReference type="RuleBase" id="RU003733"/>
    </source>
</evidence>
<dbReference type="PANTHER" id="PTHR10196">
    <property type="entry name" value="SUGAR KINASE"/>
    <property type="match status" value="1"/>
</dbReference>
<evidence type="ECO:0000256" key="3">
    <source>
        <dbReference type="ARBA" id="ARBA00009156"/>
    </source>
</evidence>
<comment type="pathway">
    <text evidence="2">Polyol metabolism; glycerol degradation via glycerol kinase pathway; sn-glycerol 3-phosphate from glycerol: step 1/1.</text>
</comment>